<keyword evidence="6" id="KW-0347">Helicase</keyword>
<feature type="domain" description="Helicase ATP-binding" evidence="14">
    <location>
        <begin position="639"/>
        <end position="800"/>
    </location>
</feature>
<evidence type="ECO:0000256" key="10">
    <source>
        <dbReference type="ARBA" id="ARBA00061104"/>
    </source>
</evidence>
<dbReference type="Pfam" id="PF02559">
    <property type="entry name" value="CarD_TRCF_RID"/>
    <property type="match status" value="1"/>
</dbReference>
<dbReference type="HAMAP" id="MF_00969">
    <property type="entry name" value="TRCF"/>
    <property type="match status" value="1"/>
</dbReference>
<comment type="caution">
    <text evidence="16">The sequence shown here is derived from an EMBL/GenBank/DDBJ whole genome shotgun (WGS) entry which is preliminary data.</text>
</comment>
<evidence type="ECO:0000256" key="2">
    <source>
        <dbReference type="ARBA" id="ARBA00022490"/>
    </source>
</evidence>
<evidence type="ECO:0000256" key="5">
    <source>
        <dbReference type="ARBA" id="ARBA00022801"/>
    </source>
</evidence>
<keyword evidence="4 13" id="KW-0227">DNA damage</keyword>
<sequence>MSEDSAQEIQHATVHSVVEVCRASVTRAEVLGLHGSAGAHLLASLLIADRRPLMVLTADARQSARLARDLAFYHRRGDEIGHFPAWEMRPYDPLTPHPEVEATRLATLAGLAAGRLRAVVLPVRALMQRVMPKQVLQALSCELQLQQDYPRQELQRLLTGLGYQPVPLVEDRGTFSARGDIVDLFPPTGERPLRLEFFGDQLERIRPFDPVSQRSTGEELQRLALYPAREMILAGEFLAHFLDRLKQRCDELGLPRSAREAVAEEAREGYLTPGRSFLLPLVYPGLDTLFDYAGDARWVVVDGAGVEREADAFAAEIEEGQLVAGRRDEPWVPAASLYLTPEELERQLAVRPRLDFSPLQVYRLDADHPLFRIDARGNADLRVDPGAADGGLEALAGRLRRWLDERWRLLLVCHTRGQAERLADLLEPYGFALPKNPEPLTALPEPGQLQLVLGDLSAGFRLPLEKTAVVTEEELFGPRVRRRRGGEERARALLSSLAELKSGDLVVHVDHGIGRYHGLEHLRLGPVEGDFLHLEYAGQDKLYLPVDRIEKVQKYIGGEGAAEPRLDRLGGQGWEKACLRARTMVEELARDLLQIYARRELARGFRYSPPDRLYREFEAAFPYEETPDQLAAIEDVLADMTSDRLMDRLVCGDVGYGKTEVAIRAAFKAVLDGRQVAVLVPTTVLAQQHLVSFRQRLQDFPVTVEMVSRFVAPARQKEILQRVAEGRVDILIGTHRLLQRDVRFRELGLVVIDEEQRFGVAHKERLKKLRAEVDVLTLTATPIPRTLHLAISGLRDLSVIETPPVDRQAIRTYVTRFDEELVADAIRRELRRGGQVFFVHNQVRNIEAMADYLRTLVPEAKIVVGHGQLPEKELEKVMVDFIAGESNVLVCSTIIESGLDIPRANTIIINRADCFGLAQLYQLRGRVGRSSQRAYAYLLIPGEGALTRQARERLRVLQELTELGAGFRVASHDLELRGAGDLLGARQAGQIAAIGFEMYTELLQETIAELQGREKEEKVDPEIRLGVSAYLPEDYVPDPNQRLVLYRNMAAAREEDELYQAADELRDRFGEIPPPARLLLQVMRLRVLLKKLWIEQAEYDGRRLVCAFHAKTPVSPESILALLQRQPQRYRFSPDYRLTVQLGRMAPDELLAAARKELQLLLGAC</sequence>
<evidence type="ECO:0000256" key="4">
    <source>
        <dbReference type="ARBA" id="ARBA00022763"/>
    </source>
</evidence>
<organism evidence="16 17">
    <name type="scientific">Geothermobacter ehrlichii</name>
    <dbReference type="NCBI Taxonomy" id="213224"/>
    <lineage>
        <taxon>Bacteria</taxon>
        <taxon>Pseudomonadati</taxon>
        <taxon>Thermodesulfobacteriota</taxon>
        <taxon>Desulfuromonadia</taxon>
        <taxon>Desulfuromonadales</taxon>
        <taxon>Geothermobacteraceae</taxon>
        <taxon>Geothermobacter</taxon>
    </lineage>
</organism>
<accession>A0A5D3WGP5</accession>
<dbReference type="InterPro" id="IPR036101">
    <property type="entry name" value="CarD-like/TRCF_RID_sf"/>
</dbReference>
<dbReference type="Pfam" id="PF00271">
    <property type="entry name" value="Helicase_C"/>
    <property type="match status" value="1"/>
</dbReference>
<dbReference type="InterPro" id="IPR041471">
    <property type="entry name" value="UvrB_inter"/>
</dbReference>
<dbReference type="SUPFAM" id="SSF52540">
    <property type="entry name" value="P-loop containing nucleoside triphosphate hydrolases"/>
    <property type="match status" value="4"/>
</dbReference>
<evidence type="ECO:0000256" key="6">
    <source>
        <dbReference type="ARBA" id="ARBA00022806"/>
    </source>
</evidence>
<dbReference type="SMART" id="SM00490">
    <property type="entry name" value="HELICc"/>
    <property type="match status" value="1"/>
</dbReference>
<dbReference type="SMART" id="SM00982">
    <property type="entry name" value="TRCF"/>
    <property type="match status" value="1"/>
</dbReference>
<evidence type="ECO:0000256" key="12">
    <source>
        <dbReference type="ARBA" id="ARBA00070128"/>
    </source>
</evidence>
<dbReference type="InterPro" id="IPR037235">
    <property type="entry name" value="TRCF-like_C_D7"/>
</dbReference>
<dbReference type="GO" id="GO:0005524">
    <property type="term" value="F:ATP binding"/>
    <property type="evidence" value="ECO:0007669"/>
    <property type="project" value="UniProtKB-UniRule"/>
</dbReference>
<dbReference type="InterPro" id="IPR003711">
    <property type="entry name" value="CarD-like/TRCF_RID"/>
</dbReference>
<dbReference type="AlphaFoldDB" id="A0A5D3WGP5"/>
<comment type="similarity">
    <text evidence="10 13">In the N-terminal section; belongs to the UvrB family.</text>
</comment>
<evidence type="ECO:0000256" key="1">
    <source>
        <dbReference type="ARBA" id="ARBA00004496"/>
    </source>
</evidence>
<dbReference type="InterPro" id="IPR004576">
    <property type="entry name" value="Mfd"/>
</dbReference>
<dbReference type="Pfam" id="PF00270">
    <property type="entry name" value="DEAD"/>
    <property type="match status" value="1"/>
</dbReference>
<dbReference type="InterPro" id="IPR011545">
    <property type="entry name" value="DEAD/DEAH_box_helicase_dom"/>
</dbReference>
<gene>
    <name evidence="13" type="primary">mfd</name>
    <name evidence="16" type="ORF">EDC39_10941</name>
</gene>
<dbReference type="Gene3D" id="3.40.50.11180">
    <property type="match status" value="1"/>
</dbReference>
<keyword evidence="7 13" id="KW-0067">ATP-binding</keyword>
<dbReference type="PANTHER" id="PTHR47964:SF1">
    <property type="entry name" value="ATP-DEPENDENT DNA HELICASE HOMOLOG RECG, CHLOROPLASTIC"/>
    <property type="match status" value="1"/>
</dbReference>
<dbReference type="CDD" id="cd17991">
    <property type="entry name" value="DEXHc_TRCF"/>
    <property type="match status" value="1"/>
</dbReference>
<dbReference type="PROSITE" id="PS51194">
    <property type="entry name" value="HELICASE_CTER"/>
    <property type="match status" value="1"/>
</dbReference>
<dbReference type="GO" id="GO:0003678">
    <property type="term" value="F:DNA helicase activity"/>
    <property type="evidence" value="ECO:0007669"/>
    <property type="project" value="TreeGrafter"/>
</dbReference>
<name>A0A5D3WGP5_9BACT</name>
<dbReference type="SUPFAM" id="SSF141259">
    <property type="entry name" value="CarD-like"/>
    <property type="match status" value="1"/>
</dbReference>
<evidence type="ECO:0000256" key="7">
    <source>
        <dbReference type="ARBA" id="ARBA00022840"/>
    </source>
</evidence>
<keyword evidence="8 13" id="KW-0238">DNA-binding</keyword>
<dbReference type="GO" id="GO:0016787">
    <property type="term" value="F:hydrolase activity"/>
    <property type="evidence" value="ECO:0007669"/>
    <property type="project" value="UniProtKB-KW"/>
</dbReference>
<protein>
    <recommendedName>
        <fullName evidence="12 13">Transcription-repair-coupling factor</fullName>
        <shortName evidence="13">TRCF</shortName>
        <ecNumber evidence="13">3.6.4.-</ecNumber>
    </recommendedName>
</protein>
<dbReference type="InterPro" id="IPR001650">
    <property type="entry name" value="Helicase_C-like"/>
</dbReference>
<evidence type="ECO:0000259" key="15">
    <source>
        <dbReference type="PROSITE" id="PS51194"/>
    </source>
</evidence>
<dbReference type="NCBIfam" id="TIGR00580">
    <property type="entry name" value="mfd"/>
    <property type="match status" value="1"/>
</dbReference>
<dbReference type="GO" id="GO:0006355">
    <property type="term" value="P:regulation of DNA-templated transcription"/>
    <property type="evidence" value="ECO:0007669"/>
    <property type="project" value="UniProtKB-UniRule"/>
</dbReference>
<evidence type="ECO:0000256" key="11">
    <source>
        <dbReference type="ARBA" id="ARBA00061399"/>
    </source>
</evidence>
<keyword evidence="3 13" id="KW-0547">Nucleotide-binding</keyword>
<dbReference type="Pfam" id="PF03461">
    <property type="entry name" value="TRCF"/>
    <property type="match status" value="1"/>
</dbReference>
<keyword evidence="5 13" id="KW-0378">Hydrolase</keyword>
<keyword evidence="2 13" id="KW-0963">Cytoplasm</keyword>
<dbReference type="Gene3D" id="2.40.10.170">
    <property type="match status" value="1"/>
</dbReference>
<dbReference type="Pfam" id="PF21132">
    <property type="entry name" value="MFD_D3"/>
    <property type="match status" value="1"/>
</dbReference>
<keyword evidence="9 13" id="KW-0234">DNA repair</keyword>
<reference evidence="16 17" key="1">
    <citation type="submission" date="2019-07" db="EMBL/GenBank/DDBJ databases">
        <title>Genomic Encyclopedia of Type Strains, Phase IV (KMG-IV): sequencing the most valuable type-strain genomes for metagenomic binning, comparative biology and taxonomic classification.</title>
        <authorList>
            <person name="Goeker M."/>
        </authorList>
    </citation>
    <scope>NUCLEOTIDE SEQUENCE [LARGE SCALE GENOMIC DNA]</scope>
    <source>
        <strain evidence="16 17">SS015</strain>
    </source>
</reference>
<dbReference type="FunFam" id="3.40.50.300:FF:000546">
    <property type="entry name" value="Transcription-repair-coupling factor"/>
    <property type="match status" value="1"/>
</dbReference>
<dbReference type="Gene3D" id="3.40.50.11140">
    <property type="match status" value="1"/>
</dbReference>
<dbReference type="RefSeq" id="WP_148896283.1">
    <property type="nucleotide sequence ID" value="NZ_VNIB01000009.1"/>
</dbReference>
<evidence type="ECO:0000256" key="3">
    <source>
        <dbReference type="ARBA" id="ARBA00022741"/>
    </source>
</evidence>
<dbReference type="PROSITE" id="PS51192">
    <property type="entry name" value="HELICASE_ATP_BIND_1"/>
    <property type="match status" value="1"/>
</dbReference>
<dbReference type="OrthoDB" id="9804325at2"/>
<feature type="domain" description="Helicase C-terminal" evidence="15">
    <location>
        <begin position="809"/>
        <end position="975"/>
    </location>
</feature>
<dbReference type="Gene3D" id="3.90.1150.50">
    <property type="entry name" value="Transcription-repair-coupling factor, D7 domain"/>
    <property type="match status" value="1"/>
</dbReference>
<dbReference type="PANTHER" id="PTHR47964">
    <property type="entry name" value="ATP-DEPENDENT DNA HELICASE HOMOLOG RECG, CHLOROPLASTIC"/>
    <property type="match status" value="1"/>
</dbReference>
<dbReference type="EMBL" id="VNIB01000009">
    <property type="protein sequence ID" value="TYO97638.1"/>
    <property type="molecule type" value="Genomic_DNA"/>
</dbReference>
<dbReference type="InterPro" id="IPR048635">
    <property type="entry name" value="MFD_D3"/>
</dbReference>
<dbReference type="InterPro" id="IPR014001">
    <property type="entry name" value="Helicase_ATP-bd"/>
</dbReference>
<dbReference type="SUPFAM" id="SSF143517">
    <property type="entry name" value="TRCF domain-like"/>
    <property type="match status" value="1"/>
</dbReference>
<evidence type="ECO:0000256" key="9">
    <source>
        <dbReference type="ARBA" id="ARBA00023204"/>
    </source>
</evidence>
<dbReference type="Gene3D" id="3.30.2060.10">
    <property type="entry name" value="Penicillin-binding protein 1b domain"/>
    <property type="match status" value="1"/>
</dbReference>
<comment type="function">
    <text evidence="13">Couples transcription and DNA repair by recognizing RNA polymerase (RNAP) stalled at DNA lesions. Mediates ATP-dependent release of RNAP and its truncated transcript from the DNA, and recruitment of nucleotide excision repair machinery to the damaged site.</text>
</comment>
<dbReference type="Pfam" id="PF17757">
    <property type="entry name" value="UvrB_inter"/>
    <property type="match status" value="1"/>
</dbReference>
<comment type="subcellular location">
    <subcellularLocation>
        <location evidence="1 13">Cytoplasm</location>
    </subcellularLocation>
</comment>
<dbReference type="GO" id="GO:0000716">
    <property type="term" value="P:transcription-coupled nucleotide-excision repair, DNA damage recognition"/>
    <property type="evidence" value="ECO:0007669"/>
    <property type="project" value="UniProtKB-UniRule"/>
</dbReference>
<evidence type="ECO:0000256" key="8">
    <source>
        <dbReference type="ARBA" id="ARBA00023125"/>
    </source>
</evidence>
<dbReference type="SMART" id="SM01058">
    <property type="entry name" value="CarD_TRCF"/>
    <property type="match status" value="1"/>
</dbReference>
<dbReference type="EC" id="3.6.4.-" evidence="13"/>
<proteinExistence type="inferred from homology"/>
<evidence type="ECO:0000313" key="17">
    <source>
        <dbReference type="Proteomes" id="UP000324159"/>
    </source>
</evidence>
<evidence type="ECO:0000313" key="16">
    <source>
        <dbReference type="EMBL" id="TYO97638.1"/>
    </source>
</evidence>
<evidence type="ECO:0000256" key="13">
    <source>
        <dbReference type="HAMAP-Rule" id="MF_00969"/>
    </source>
</evidence>
<dbReference type="Gene3D" id="3.40.50.300">
    <property type="entry name" value="P-loop containing nucleotide triphosphate hydrolases"/>
    <property type="match status" value="2"/>
</dbReference>
<dbReference type="GO" id="GO:0005737">
    <property type="term" value="C:cytoplasm"/>
    <property type="evidence" value="ECO:0007669"/>
    <property type="project" value="UniProtKB-SubCell"/>
</dbReference>
<dbReference type="Proteomes" id="UP000324159">
    <property type="component" value="Unassembled WGS sequence"/>
</dbReference>
<dbReference type="GO" id="GO:0003684">
    <property type="term" value="F:damaged DNA binding"/>
    <property type="evidence" value="ECO:0007669"/>
    <property type="project" value="InterPro"/>
</dbReference>
<dbReference type="InterPro" id="IPR047112">
    <property type="entry name" value="RecG/Mfd"/>
</dbReference>
<comment type="similarity">
    <text evidence="11 13">In the C-terminal section; belongs to the helicase family. RecG subfamily.</text>
</comment>
<dbReference type="InterPro" id="IPR005118">
    <property type="entry name" value="TRCF_C"/>
</dbReference>
<keyword evidence="17" id="KW-1185">Reference proteome</keyword>
<evidence type="ECO:0000259" key="14">
    <source>
        <dbReference type="PROSITE" id="PS51192"/>
    </source>
</evidence>
<dbReference type="InterPro" id="IPR027417">
    <property type="entry name" value="P-loop_NTPase"/>
</dbReference>
<dbReference type="SMART" id="SM00487">
    <property type="entry name" value="DEXDc"/>
    <property type="match status" value="1"/>
</dbReference>